<evidence type="ECO:0000256" key="7">
    <source>
        <dbReference type="ARBA" id="ARBA00023049"/>
    </source>
</evidence>
<evidence type="ECO:0000259" key="14">
    <source>
        <dbReference type="Pfam" id="PF17900"/>
    </source>
</evidence>
<keyword evidence="6 9" id="KW-0862">Zinc</keyword>
<dbReference type="InterPro" id="IPR045357">
    <property type="entry name" value="Aminopeptidase_N-like_N"/>
</dbReference>
<feature type="binding site" evidence="9">
    <location>
        <position position="316"/>
    </location>
    <ligand>
        <name>Zn(2+)</name>
        <dbReference type="ChEBI" id="CHEBI:29105"/>
        <note>catalytic</note>
    </ligand>
</feature>
<evidence type="ECO:0000259" key="12">
    <source>
        <dbReference type="Pfam" id="PF01433"/>
    </source>
</evidence>
<dbReference type="GO" id="GO:0070006">
    <property type="term" value="F:metalloaminopeptidase activity"/>
    <property type="evidence" value="ECO:0007669"/>
    <property type="project" value="TreeGrafter"/>
</dbReference>
<proteinExistence type="inferred from homology"/>
<feature type="binding site" evidence="9">
    <location>
        <position position="312"/>
    </location>
    <ligand>
        <name>Zn(2+)</name>
        <dbReference type="ChEBI" id="CHEBI:29105"/>
        <note>catalytic</note>
    </ligand>
</feature>
<feature type="site" description="Transition state stabilizer" evidence="10">
    <location>
        <position position="398"/>
    </location>
</feature>
<keyword evidence="4 9" id="KW-0479">Metal-binding</keyword>
<dbReference type="PANTHER" id="PTHR11533">
    <property type="entry name" value="PROTEASE M1 ZINC METALLOPROTEASE"/>
    <property type="match status" value="1"/>
</dbReference>
<dbReference type="InterPro" id="IPR001930">
    <property type="entry name" value="Peptidase_M1"/>
</dbReference>
<gene>
    <name evidence="15" type="ORF">TVY486_1103700</name>
</gene>
<keyword evidence="2 11" id="KW-0031">Aminopeptidase</keyword>
<dbReference type="InterPro" id="IPR050344">
    <property type="entry name" value="Peptidase_M1_aminopeptidases"/>
</dbReference>
<dbReference type="FunFam" id="1.10.390.10:FF:000001">
    <property type="entry name" value="Aminopeptidase"/>
    <property type="match status" value="1"/>
</dbReference>
<dbReference type="InterPro" id="IPR024571">
    <property type="entry name" value="ERAP1-like_C_dom"/>
</dbReference>
<dbReference type="Gene3D" id="2.60.40.1730">
    <property type="entry name" value="tricorn interacting facor f3 domain"/>
    <property type="match status" value="1"/>
</dbReference>
<dbReference type="GO" id="GO:0005615">
    <property type="term" value="C:extracellular space"/>
    <property type="evidence" value="ECO:0007669"/>
    <property type="project" value="TreeGrafter"/>
</dbReference>
<evidence type="ECO:0000256" key="2">
    <source>
        <dbReference type="ARBA" id="ARBA00022438"/>
    </source>
</evidence>
<evidence type="ECO:0000256" key="5">
    <source>
        <dbReference type="ARBA" id="ARBA00022801"/>
    </source>
</evidence>
<comment type="similarity">
    <text evidence="1 11">Belongs to the peptidase M1 family.</text>
</comment>
<evidence type="ECO:0000256" key="4">
    <source>
        <dbReference type="ARBA" id="ARBA00022723"/>
    </source>
</evidence>
<organism evidence="15">
    <name type="scientific">Trypanosoma vivax (strain Y486)</name>
    <dbReference type="NCBI Taxonomy" id="1055687"/>
    <lineage>
        <taxon>Eukaryota</taxon>
        <taxon>Discoba</taxon>
        <taxon>Euglenozoa</taxon>
        <taxon>Kinetoplastea</taxon>
        <taxon>Metakinetoplastina</taxon>
        <taxon>Trypanosomatida</taxon>
        <taxon>Trypanosomatidae</taxon>
        <taxon>Trypanosoma</taxon>
        <taxon>Duttonella</taxon>
    </lineage>
</organism>
<dbReference type="PANTHER" id="PTHR11533:SF174">
    <property type="entry name" value="PUROMYCIN-SENSITIVE AMINOPEPTIDASE-RELATED"/>
    <property type="match status" value="1"/>
</dbReference>
<dbReference type="InterPro" id="IPR027268">
    <property type="entry name" value="Peptidase_M4/M1_CTD_sf"/>
</dbReference>
<dbReference type="PRINTS" id="PR00756">
    <property type="entry name" value="ALADIPTASE"/>
</dbReference>
<evidence type="ECO:0000259" key="13">
    <source>
        <dbReference type="Pfam" id="PF11838"/>
    </source>
</evidence>
<dbReference type="GO" id="GO:0016020">
    <property type="term" value="C:membrane"/>
    <property type="evidence" value="ECO:0007669"/>
    <property type="project" value="TreeGrafter"/>
</dbReference>
<dbReference type="Pfam" id="PF11838">
    <property type="entry name" value="ERAP1_C"/>
    <property type="match status" value="1"/>
</dbReference>
<dbReference type="SUPFAM" id="SSF63737">
    <property type="entry name" value="Leukotriene A4 hydrolase N-terminal domain"/>
    <property type="match status" value="1"/>
</dbReference>
<dbReference type="Gene3D" id="1.10.390.10">
    <property type="entry name" value="Neutral Protease Domain 2"/>
    <property type="match status" value="1"/>
</dbReference>
<dbReference type="Pfam" id="PF17900">
    <property type="entry name" value="Peptidase_M1_N"/>
    <property type="match status" value="1"/>
</dbReference>
<evidence type="ECO:0000256" key="9">
    <source>
        <dbReference type="PIRSR" id="PIRSR634016-3"/>
    </source>
</evidence>
<dbReference type="GO" id="GO:0043171">
    <property type="term" value="P:peptide catabolic process"/>
    <property type="evidence" value="ECO:0007669"/>
    <property type="project" value="TreeGrafter"/>
</dbReference>
<evidence type="ECO:0000256" key="11">
    <source>
        <dbReference type="RuleBase" id="RU364040"/>
    </source>
</evidence>
<sequence length="874" mass="98618">MSRNLLPTDPKPIHYKLSITPELDTFLFTGHVDIRLIANEQQSSITLNYSALVFVRITLTLASDPSAVESIPVEAIILNEAEMKATFPLQKPFIGEAILSIDYTGTIGDNLTGFYRSKYTVGGKEAYMVTTQFESIDARRALPCWDEPAVKAVFEVSITAPSEMLALSNTPHYKKEAVDGKTRWFFEPTPKMSTYLLAWTVGVFECIEASIKKTHKVPDGEVDRTLVRVFTPEGKKSKASFALEVACQVLPLYEQFFGSNYVLPKVDLLAIPDFGAGAMENWGLITYREVALLCDANSSASQKESVAIVVAHELAHQWFGNLVTMEWWKELWLNESFATYMEYWAINKIFPEWHVFTQFVHSEITRAFQLDSLRSSHPVEVDVQNAKEIDDIFDAISYSKGGSILRMVVDFIGESAFRMGISEYLKHFAYSNATTKDLWTFLGKAAGKPLAPILENWTGKQGYPYLIVSLSPDRKNLILIQRRFLATGDVAAEEDQTVWKIPLLIETPESGVQRFIIEKREDTLPLEHLSWVKVNKDQSAFCRVLYEDEGLLNALLPLIASKTLSTIDRYGIISDYHAFARAGLCSAVDVLKLLSYFVDEDDFTVWCSIVDFEVELRMILFGQGRDVLSAFDSYCVKLYSKTINRIGMSPKSNEDHRVMQLRGVLFGRLTAAGYPAAVAYAKELYSNRQNVPVPPDLRQAVYRVYVEENGHSAFKEMKTLAETTDDVMERIHCLRALAFSRTENVVEDLFQYSLSDKIRSQDIVYVFSALASNPATAKKYADVLRQSWKKISEQLPGLILGRALKFLEYGTDATVADEMEAYWNLLDEKARMGMTRSFQQGVEGLRNNAVVAARNVKRLTEFVINSASNTNQGF</sequence>
<dbReference type="OMA" id="HDMAGFY"/>
<comment type="cofactor">
    <cofactor evidence="9 11">
        <name>Zn(2+)</name>
        <dbReference type="ChEBI" id="CHEBI:29105"/>
    </cofactor>
    <text evidence="9 11">Binds 1 zinc ion per subunit.</text>
</comment>
<reference evidence="15" key="1">
    <citation type="journal article" date="2012" name="Proc. Natl. Acad. Sci. U.S.A.">
        <title>Antigenic diversity is generated by distinct evolutionary mechanisms in African trypanosome species.</title>
        <authorList>
            <person name="Jackson A.P."/>
            <person name="Berry A."/>
            <person name="Aslett M."/>
            <person name="Allison H.C."/>
            <person name="Burton P."/>
            <person name="Vavrova-Anderson J."/>
            <person name="Brown R."/>
            <person name="Browne H."/>
            <person name="Corton N."/>
            <person name="Hauser H."/>
            <person name="Gamble J."/>
            <person name="Gilderthorp R."/>
            <person name="Marcello L."/>
            <person name="McQuillan J."/>
            <person name="Otto T.D."/>
            <person name="Quail M.A."/>
            <person name="Sanders M.J."/>
            <person name="van Tonder A."/>
            <person name="Ginger M.L."/>
            <person name="Field M.C."/>
            <person name="Barry J.D."/>
            <person name="Hertz-Fowler C."/>
            <person name="Berriman M."/>
        </authorList>
    </citation>
    <scope>NUCLEOTIDE SEQUENCE</scope>
    <source>
        <strain evidence="15">Y486</strain>
    </source>
</reference>
<feature type="binding site" evidence="9">
    <location>
        <position position="335"/>
    </location>
    <ligand>
        <name>Zn(2+)</name>
        <dbReference type="ChEBI" id="CHEBI:29105"/>
        <note>catalytic</note>
    </ligand>
</feature>
<dbReference type="AlphaFoldDB" id="G0UAQ1"/>
<dbReference type="InterPro" id="IPR034016">
    <property type="entry name" value="M1_APN-typ"/>
</dbReference>
<feature type="active site" description="Proton acceptor" evidence="8">
    <location>
        <position position="313"/>
    </location>
</feature>
<keyword evidence="5 11" id="KW-0378">Hydrolase</keyword>
<dbReference type="InterPro" id="IPR042097">
    <property type="entry name" value="Aminopeptidase_N-like_N_sf"/>
</dbReference>
<dbReference type="Pfam" id="PF01433">
    <property type="entry name" value="Peptidase_M1"/>
    <property type="match status" value="1"/>
</dbReference>
<dbReference type="Gene3D" id="2.60.40.1910">
    <property type="match status" value="1"/>
</dbReference>
<evidence type="ECO:0000256" key="1">
    <source>
        <dbReference type="ARBA" id="ARBA00010136"/>
    </source>
</evidence>
<name>G0UAQ1_TRYVY</name>
<dbReference type="MEROPS" id="M01.010"/>
<dbReference type="GO" id="GO:0005737">
    <property type="term" value="C:cytoplasm"/>
    <property type="evidence" value="ECO:0007669"/>
    <property type="project" value="TreeGrafter"/>
</dbReference>
<keyword evidence="7 11" id="KW-0482">Metalloprotease</keyword>
<dbReference type="EC" id="3.4.11.-" evidence="11"/>
<evidence type="ECO:0000256" key="8">
    <source>
        <dbReference type="PIRSR" id="PIRSR634016-1"/>
    </source>
</evidence>
<feature type="domain" description="Aminopeptidase N-like N-terminal" evidence="14">
    <location>
        <begin position="11"/>
        <end position="196"/>
    </location>
</feature>
<evidence type="ECO:0000256" key="6">
    <source>
        <dbReference type="ARBA" id="ARBA00022833"/>
    </source>
</evidence>
<feature type="domain" description="Peptidase M1 membrane alanine aminopeptidase" evidence="12">
    <location>
        <begin position="241"/>
        <end position="457"/>
    </location>
</feature>
<dbReference type="CDD" id="cd09601">
    <property type="entry name" value="M1_APN-Q_like"/>
    <property type="match status" value="1"/>
</dbReference>
<evidence type="ECO:0000256" key="3">
    <source>
        <dbReference type="ARBA" id="ARBA00022670"/>
    </source>
</evidence>
<feature type="domain" description="ERAP1-like C-terminal" evidence="13">
    <location>
        <begin position="531"/>
        <end position="846"/>
    </location>
</feature>
<dbReference type="GO" id="GO:0008270">
    <property type="term" value="F:zinc ion binding"/>
    <property type="evidence" value="ECO:0007669"/>
    <property type="project" value="UniProtKB-UniRule"/>
</dbReference>
<dbReference type="GO" id="GO:0042277">
    <property type="term" value="F:peptide binding"/>
    <property type="evidence" value="ECO:0007669"/>
    <property type="project" value="TreeGrafter"/>
</dbReference>
<dbReference type="InterPro" id="IPR014782">
    <property type="entry name" value="Peptidase_M1_dom"/>
</dbReference>
<dbReference type="SUPFAM" id="SSF55486">
    <property type="entry name" value="Metalloproteases ('zincins'), catalytic domain"/>
    <property type="match status" value="1"/>
</dbReference>
<accession>G0UAQ1</accession>
<dbReference type="VEuPathDB" id="TriTrypDB:TvY486_1103700"/>
<dbReference type="GO" id="GO:0006508">
    <property type="term" value="P:proteolysis"/>
    <property type="evidence" value="ECO:0007669"/>
    <property type="project" value="UniProtKB-KW"/>
</dbReference>
<keyword evidence="3 11" id="KW-0645">Protease</keyword>
<dbReference type="Gene3D" id="1.25.50.20">
    <property type="match status" value="1"/>
</dbReference>
<evidence type="ECO:0000313" key="15">
    <source>
        <dbReference type="EMBL" id="CCC52886.1"/>
    </source>
</evidence>
<evidence type="ECO:0000256" key="10">
    <source>
        <dbReference type="PIRSR" id="PIRSR634016-4"/>
    </source>
</evidence>
<protein>
    <recommendedName>
        <fullName evidence="11">Aminopeptidase</fullName>
        <ecNumber evidence="11">3.4.11.-</ecNumber>
    </recommendedName>
</protein>
<dbReference type="EMBL" id="HE573027">
    <property type="protein sequence ID" value="CCC52886.1"/>
    <property type="molecule type" value="Genomic_DNA"/>
</dbReference>